<keyword evidence="4" id="KW-1185">Reference proteome</keyword>
<dbReference type="Pfam" id="PF04892">
    <property type="entry name" value="VanZ"/>
    <property type="match status" value="1"/>
</dbReference>
<dbReference type="InterPro" id="IPR053150">
    <property type="entry name" value="Teicoplanin_resist-assoc"/>
</dbReference>
<dbReference type="Proteomes" id="UP000051589">
    <property type="component" value="Unassembled WGS sequence"/>
</dbReference>
<reference evidence="3 4" key="1">
    <citation type="journal article" date="2015" name="Genome Announc.">
        <title>Expanding the biotechnology potential of lactobacilli through comparative genomics of 213 strains and associated genera.</title>
        <authorList>
            <person name="Sun Z."/>
            <person name="Harris H.M."/>
            <person name="McCann A."/>
            <person name="Guo C."/>
            <person name="Argimon S."/>
            <person name="Zhang W."/>
            <person name="Yang X."/>
            <person name="Jeffery I.B."/>
            <person name="Cooney J.C."/>
            <person name="Kagawa T.F."/>
            <person name="Liu W."/>
            <person name="Song Y."/>
            <person name="Salvetti E."/>
            <person name="Wrobel A."/>
            <person name="Rasinkangas P."/>
            <person name="Parkhill J."/>
            <person name="Rea M.C."/>
            <person name="O'Sullivan O."/>
            <person name="Ritari J."/>
            <person name="Douillard F.P."/>
            <person name="Paul Ross R."/>
            <person name="Yang R."/>
            <person name="Briner A.E."/>
            <person name="Felis G.E."/>
            <person name="de Vos W.M."/>
            <person name="Barrangou R."/>
            <person name="Klaenhammer T.R."/>
            <person name="Caufield P.W."/>
            <person name="Cui Y."/>
            <person name="Zhang H."/>
            <person name="O'Toole P.W."/>
        </authorList>
    </citation>
    <scope>NUCLEOTIDE SEQUENCE [LARGE SCALE GENOMIC DNA]</scope>
    <source>
        <strain evidence="3 4">DSM 21775</strain>
    </source>
</reference>
<protein>
    <submittedName>
        <fullName evidence="3">Glycopeptide antibiotics resistance protein</fullName>
    </submittedName>
</protein>
<evidence type="ECO:0000313" key="3">
    <source>
        <dbReference type="EMBL" id="KRN02201.1"/>
    </source>
</evidence>
<name>A0A0R2DE77_9LACO</name>
<accession>A0A0R2DE77</accession>
<keyword evidence="1" id="KW-1133">Transmembrane helix</keyword>
<dbReference type="AlphaFoldDB" id="A0A0R2DE77"/>
<feature type="transmembrane region" description="Helical" evidence="1">
    <location>
        <begin position="99"/>
        <end position="122"/>
    </location>
</feature>
<keyword evidence="1" id="KW-0472">Membrane</keyword>
<comment type="caution">
    <text evidence="3">The sequence shown here is derived from an EMBL/GenBank/DDBJ whole genome shotgun (WGS) entry which is preliminary data.</text>
</comment>
<dbReference type="STRING" id="1423803.FD13_GL002074"/>
<evidence type="ECO:0000313" key="4">
    <source>
        <dbReference type="Proteomes" id="UP000051589"/>
    </source>
</evidence>
<feature type="transmembrane region" description="Helical" evidence="1">
    <location>
        <begin position="6"/>
        <end position="22"/>
    </location>
</feature>
<feature type="transmembrane region" description="Helical" evidence="1">
    <location>
        <begin position="29"/>
        <end position="53"/>
    </location>
</feature>
<dbReference type="RefSeq" id="WP_061776470.1">
    <property type="nucleotide sequence ID" value="NZ_AYZH01000009.1"/>
</dbReference>
<dbReference type="OrthoDB" id="2319376at2"/>
<dbReference type="PANTHER" id="PTHR36834">
    <property type="entry name" value="MEMBRANE PROTEIN-RELATED"/>
    <property type="match status" value="1"/>
</dbReference>
<evidence type="ECO:0000256" key="1">
    <source>
        <dbReference type="SAM" id="Phobius"/>
    </source>
</evidence>
<dbReference type="PATRIC" id="fig|1423803.3.peg.2134"/>
<feature type="transmembrane region" description="Helical" evidence="1">
    <location>
        <begin position="137"/>
        <end position="157"/>
    </location>
</feature>
<feature type="transmembrane region" description="Helical" evidence="1">
    <location>
        <begin position="73"/>
        <end position="92"/>
    </location>
</feature>
<organism evidence="3 4">
    <name type="scientific">Levilactobacillus senmaizukei DSM 21775 = NBRC 103853</name>
    <dbReference type="NCBI Taxonomy" id="1423803"/>
    <lineage>
        <taxon>Bacteria</taxon>
        <taxon>Bacillati</taxon>
        <taxon>Bacillota</taxon>
        <taxon>Bacilli</taxon>
        <taxon>Lactobacillales</taxon>
        <taxon>Lactobacillaceae</taxon>
        <taxon>Levilactobacillus</taxon>
    </lineage>
</organism>
<keyword evidence="1" id="KW-0812">Transmembrane</keyword>
<sequence>MRWEPLIIITLMASVAGLFILATGRRHRWAGIIVLTYLTGLAVILFTPLSFSGTGVYIMPPGMGRVNLTHFDLFNLGFAENIALTLPIGLALKWLAPKLSLLGVGAFGLFVGSGIETLQYILSNHWLINRSSDINDVLANALGILIGGMMVAIYLRLSNKQHTRQRVLA</sequence>
<dbReference type="InterPro" id="IPR006976">
    <property type="entry name" value="VanZ-like"/>
</dbReference>
<proteinExistence type="predicted"/>
<evidence type="ECO:0000259" key="2">
    <source>
        <dbReference type="Pfam" id="PF04892"/>
    </source>
</evidence>
<gene>
    <name evidence="3" type="ORF">FD13_GL002074</name>
</gene>
<dbReference type="PANTHER" id="PTHR36834:SF1">
    <property type="entry name" value="INTEGRAL MEMBRANE PROTEIN"/>
    <property type="match status" value="1"/>
</dbReference>
<dbReference type="EMBL" id="AYZH01000009">
    <property type="protein sequence ID" value="KRN02201.1"/>
    <property type="molecule type" value="Genomic_DNA"/>
</dbReference>
<feature type="domain" description="VanZ-like" evidence="2">
    <location>
        <begin position="35"/>
        <end position="153"/>
    </location>
</feature>